<dbReference type="Gene3D" id="3.40.50.300">
    <property type="entry name" value="P-loop containing nucleotide triphosphate hydrolases"/>
    <property type="match status" value="1"/>
</dbReference>
<evidence type="ECO:0000256" key="3">
    <source>
        <dbReference type="ARBA" id="ARBA00022840"/>
    </source>
</evidence>
<dbReference type="InterPro" id="IPR051782">
    <property type="entry name" value="ABC_Transporter_VariousFunc"/>
</dbReference>
<keyword evidence="1" id="KW-0813">Transport</keyword>
<proteinExistence type="predicted"/>
<dbReference type="InterPro" id="IPR027417">
    <property type="entry name" value="P-loop_NTPase"/>
</dbReference>
<evidence type="ECO:0000259" key="4">
    <source>
        <dbReference type="PROSITE" id="PS50893"/>
    </source>
</evidence>
<reference evidence="5 6" key="1">
    <citation type="journal article" date="2014" name="Arch. Microbiol.">
        <title>Bacillus mesophilum sp. nov., strain IITR-54T, a novel 4-chlorobiphenyl dechlorinating bacterium.</title>
        <authorList>
            <person name="Manickam N."/>
            <person name="Singh N.K."/>
            <person name="Bajaj A."/>
            <person name="Kumar R.M."/>
            <person name="Kaur G."/>
            <person name="Kaur N."/>
            <person name="Bala M."/>
            <person name="Kumar A."/>
            <person name="Mayilraj S."/>
        </authorList>
    </citation>
    <scope>NUCLEOTIDE SEQUENCE [LARGE SCALE GENOMIC DNA]</scope>
    <source>
        <strain evidence="5 6">IITR-54</strain>
    </source>
</reference>
<evidence type="ECO:0000313" key="5">
    <source>
        <dbReference type="EMBL" id="KAB2330616.1"/>
    </source>
</evidence>
<protein>
    <submittedName>
        <fullName evidence="5">ABC transporter ATP-binding protein</fullName>
    </submittedName>
</protein>
<keyword evidence="2" id="KW-0547">Nucleotide-binding</keyword>
<dbReference type="RefSeq" id="WP_151575547.1">
    <property type="nucleotide sequence ID" value="NZ_WBOT01000007.1"/>
</dbReference>
<dbReference type="SMART" id="SM00382">
    <property type="entry name" value="AAA"/>
    <property type="match status" value="1"/>
</dbReference>
<dbReference type="Pfam" id="PF00005">
    <property type="entry name" value="ABC_tran"/>
    <property type="match status" value="1"/>
</dbReference>
<keyword evidence="3 5" id="KW-0067">ATP-binding</keyword>
<dbReference type="CDD" id="cd03230">
    <property type="entry name" value="ABC_DR_subfamily_A"/>
    <property type="match status" value="1"/>
</dbReference>
<feature type="domain" description="ABC transporter" evidence="4">
    <location>
        <begin position="4"/>
        <end position="229"/>
    </location>
</feature>
<dbReference type="OrthoDB" id="9804819at2"/>
<dbReference type="EMBL" id="WBOT01000007">
    <property type="protein sequence ID" value="KAB2330616.1"/>
    <property type="molecule type" value="Genomic_DNA"/>
</dbReference>
<dbReference type="PANTHER" id="PTHR42939">
    <property type="entry name" value="ABC TRANSPORTER ATP-BINDING PROTEIN ALBC-RELATED"/>
    <property type="match status" value="1"/>
</dbReference>
<evidence type="ECO:0000256" key="2">
    <source>
        <dbReference type="ARBA" id="ARBA00022741"/>
    </source>
</evidence>
<evidence type="ECO:0000256" key="1">
    <source>
        <dbReference type="ARBA" id="ARBA00022448"/>
    </source>
</evidence>
<evidence type="ECO:0000313" key="6">
    <source>
        <dbReference type="Proteomes" id="UP000441354"/>
    </source>
</evidence>
<dbReference type="SUPFAM" id="SSF52540">
    <property type="entry name" value="P-loop containing nucleoside triphosphate hydrolases"/>
    <property type="match status" value="1"/>
</dbReference>
<gene>
    <name evidence="5" type="ORF">F7732_18380</name>
</gene>
<dbReference type="Proteomes" id="UP000441354">
    <property type="component" value="Unassembled WGS sequence"/>
</dbReference>
<dbReference type="InterPro" id="IPR003593">
    <property type="entry name" value="AAA+_ATPase"/>
</dbReference>
<dbReference type="GO" id="GO:0005524">
    <property type="term" value="F:ATP binding"/>
    <property type="evidence" value="ECO:0007669"/>
    <property type="project" value="UniProtKB-KW"/>
</dbReference>
<dbReference type="PROSITE" id="PS50893">
    <property type="entry name" value="ABC_TRANSPORTER_2"/>
    <property type="match status" value="1"/>
</dbReference>
<dbReference type="PANTHER" id="PTHR42939:SF1">
    <property type="entry name" value="ABC TRANSPORTER ATP-BINDING PROTEIN ALBC-RELATED"/>
    <property type="match status" value="1"/>
</dbReference>
<dbReference type="InterPro" id="IPR003439">
    <property type="entry name" value="ABC_transporter-like_ATP-bd"/>
</dbReference>
<dbReference type="AlphaFoldDB" id="A0A7V7RIZ9"/>
<comment type="caution">
    <text evidence="5">The sequence shown here is derived from an EMBL/GenBank/DDBJ whole genome shotgun (WGS) entry which is preliminary data.</text>
</comment>
<sequence length="298" mass="33562">MNVIEAKNVTKKYLRKEVLSDVSFSIKENTITGLIGRNGAGKTTLLKLIAGFLKNSSGDLNVFAQKPFESLYVSENSIFADDRMGFSSALKLGDILDAGAVFYPNWDQDLAHRLFEYFQFDYDGYHNRLSKGRMSTFNMIVGISSRCPLTIFDEPTTGMDASTRKDFYRAVLRDYLDFPRTILVSSHHLEELEDILEDVLILNNGRVHSHMPISDLKEWGLAVKGKREDVSHWLEDQEVIYHKSAGDDFDYVIVKNQGQSQTVPGLVFSSVSATEMSIHLTGMSKGGIDHVFASREIK</sequence>
<keyword evidence="6" id="KW-1185">Reference proteome</keyword>
<dbReference type="GO" id="GO:0016887">
    <property type="term" value="F:ATP hydrolysis activity"/>
    <property type="evidence" value="ECO:0007669"/>
    <property type="project" value="InterPro"/>
</dbReference>
<organism evidence="5 6">
    <name type="scientific">Bacillus mesophilum</name>
    <dbReference type="NCBI Taxonomy" id="1071718"/>
    <lineage>
        <taxon>Bacteria</taxon>
        <taxon>Bacillati</taxon>
        <taxon>Bacillota</taxon>
        <taxon>Bacilli</taxon>
        <taxon>Bacillales</taxon>
        <taxon>Bacillaceae</taxon>
        <taxon>Bacillus</taxon>
    </lineage>
</organism>
<accession>A0A7V7RIZ9</accession>
<name>A0A7V7RIZ9_9BACI</name>